<dbReference type="EMBL" id="KL367643">
    <property type="protein sequence ID" value="KFD60914.1"/>
    <property type="molecule type" value="Genomic_DNA"/>
</dbReference>
<gene>
    <name evidence="1" type="ORF">M514_13163</name>
</gene>
<name>A0A085MUL8_9BILA</name>
<protein>
    <submittedName>
        <fullName evidence="1">Uncharacterized protein</fullName>
    </submittedName>
</protein>
<dbReference type="Proteomes" id="UP000030758">
    <property type="component" value="Unassembled WGS sequence"/>
</dbReference>
<reference evidence="1" key="1">
    <citation type="journal article" date="2014" name="Nat. Genet.">
        <title>Genome and transcriptome of the porcine whipworm Trichuris suis.</title>
        <authorList>
            <person name="Jex A.R."/>
            <person name="Nejsum P."/>
            <person name="Schwarz E.M."/>
            <person name="Hu L."/>
            <person name="Young N.D."/>
            <person name="Hall R.S."/>
            <person name="Korhonen P.K."/>
            <person name="Liao S."/>
            <person name="Thamsborg S."/>
            <person name="Xia J."/>
            <person name="Xu P."/>
            <person name="Wang S."/>
            <person name="Scheerlinck J.P."/>
            <person name="Hofmann A."/>
            <person name="Sternberg P.W."/>
            <person name="Wang J."/>
            <person name="Gasser R.B."/>
        </authorList>
    </citation>
    <scope>NUCLEOTIDE SEQUENCE [LARGE SCALE GENOMIC DNA]</scope>
    <source>
        <strain evidence="1">DCEP-RM93F</strain>
    </source>
</reference>
<accession>A0A085MUL8</accession>
<organism evidence="1">
    <name type="scientific">Trichuris suis</name>
    <name type="common">pig whipworm</name>
    <dbReference type="NCBI Taxonomy" id="68888"/>
    <lineage>
        <taxon>Eukaryota</taxon>
        <taxon>Metazoa</taxon>
        <taxon>Ecdysozoa</taxon>
        <taxon>Nematoda</taxon>
        <taxon>Enoplea</taxon>
        <taxon>Dorylaimia</taxon>
        <taxon>Trichinellida</taxon>
        <taxon>Trichuridae</taxon>
        <taxon>Trichuris</taxon>
    </lineage>
</organism>
<sequence>MKPLETESEEPYTNSAEGVAKTCLEAVRIFSRTHGSLLVQSGPMSRHMREDFKSKLQQQPDVAMDFRFLAKDARPSSDADLFAQIVPNEFGCHQLLCLRIDGRSGIAPANQLTEHGLIRLEGDGGPEHKTLIYGFEAGRR</sequence>
<evidence type="ECO:0000313" key="1">
    <source>
        <dbReference type="EMBL" id="KFD60914.1"/>
    </source>
</evidence>
<dbReference type="AlphaFoldDB" id="A0A085MUL8"/>
<proteinExistence type="predicted"/>